<dbReference type="PANTHER" id="PTHR34524">
    <property type="entry name" value="CALCYPHOSIN"/>
    <property type="match status" value="1"/>
</dbReference>
<feature type="domain" description="EF-hand" evidence="5">
    <location>
        <begin position="25"/>
        <end position="60"/>
    </location>
</feature>
<dbReference type="Gene3D" id="1.10.238.10">
    <property type="entry name" value="EF-hand"/>
    <property type="match status" value="1"/>
</dbReference>
<accession>A0AAV4IQV0</accession>
<dbReference type="InterPro" id="IPR002048">
    <property type="entry name" value="EF_hand_dom"/>
</dbReference>
<evidence type="ECO:0000259" key="5">
    <source>
        <dbReference type="PROSITE" id="PS50222"/>
    </source>
</evidence>
<protein>
    <submittedName>
        <fullName evidence="6">Calcyphosin-like protein</fullName>
    </submittedName>
</protein>
<dbReference type="PROSITE" id="PS50222">
    <property type="entry name" value="EF_HAND_2"/>
    <property type="match status" value="3"/>
</dbReference>
<comment type="caution">
    <text evidence="6">The sequence shown here is derived from an EMBL/GenBank/DDBJ whole genome shotgun (WGS) entry which is preliminary data.</text>
</comment>
<proteinExistence type="predicted"/>
<dbReference type="InterPro" id="IPR001751">
    <property type="entry name" value="S100/CaBP7/8-like_CS"/>
</dbReference>
<feature type="compositionally biased region" description="Polar residues" evidence="4">
    <location>
        <begin position="167"/>
        <end position="183"/>
    </location>
</feature>
<dbReference type="AlphaFoldDB" id="A0AAV4IQV0"/>
<dbReference type="PANTHER" id="PTHR34524:SF6">
    <property type="entry name" value="CALCYPHOSINE LIKE"/>
    <property type="match status" value="1"/>
</dbReference>
<dbReference type="PROSITE" id="PS00303">
    <property type="entry name" value="S100_CABP"/>
    <property type="match status" value="1"/>
</dbReference>
<feature type="domain" description="EF-hand" evidence="5">
    <location>
        <begin position="97"/>
        <end position="132"/>
    </location>
</feature>
<organism evidence="6 7">
    <name type="scientific">Elysia marginata</name>
    <dbReference type="NCBI Taxonomy" id="1093978"/>
    <lineage>
        <taxon>Eukaryota</taxon>
        <taxon>Metazoa</taxon>
        <taxon>Spiralia</taxon>
        <taxon>Lophotrochozoa</taxon>
        <taxon>Mollusca</taxon>
        <taxon>Gastropoda</taxon>
        <taxon>Heterobranchia</taxon>
        <taxon>Euthyneura</taxon>
        <taxon>Panpulmonata</taxon>
        <taxon>Sacoglossa</taxon>
        <taxon>Placobranchoidea</taxon>
        <taxon>Plakobranchidae</taxon>
        <taxon>Elysia</taxon>
    </lineage>
</organism>
<dbReference type="GO" id="GO:0005509">
    <property type="term" value="F:calcium ion binding"/>
    <property type="evidence" value="ECO:0007669"/>
    <property type="project" value="InterPro"/>
</dbReference>
<dbReference type="SUPFAM" id="SSF47473">
    <property type="entry name" value="EF-hand"/>
    <property type="match status" value="1"/>
</dbReference>
<evidence type="ECO:0000313" key="7">
    <source>
        <dbReference type="Proteomes" id="UP000762676"/>
    </source>
</evidence>
<evidence type="ECO:0000256" key="2">
    <source>
        <dbReference type="ARBA" id="ARBA00022737"/>
    </source>
</evidence>
<evidence type="ECO:0000256" key="4">
    <source>
        <dbReference type="SAM" id="MobiDB-lite"/>
    </source>
</evidence>
<evidence type="ECO:0000313" key="6">
    <source>
        <dbReference type="EMBL" id="GFS12510.1"/>
    </source>
</evidence>
<evidence type="ECO:0000256" key="3">
    <source>
        <dbReference type="ARBA" id="ARBA00022837"/>
    </source>
</evidence>
<name>A0AAV4IQV0_9GAST</name>
<gene>
    <name evidence="6" type="ORF">ElyMa_004861100</name>
</gene>
<dbReference type="SMART" id="SM00054">
    <property type="entry name" value="EFh"/>
    <property type="match status" value="3"/>
</dbReference>
<evidence type="ECO:0000256" key="1">
    <source>
        <dbReference type="ARBA" id="ARBA00022723"/>
    </source>
</evidence>
<dbReference type="EMBL" id="BMAT01009715">
    <property type="protein sequence ID" value="GFS12510.1"/>
    <property type="molecule type" value="Genomic_DNA"/>
</dbReference>
<keyword evidence="2" id="KW-0677">Repeat</keyword>
<sequence length="223" mass="25121">MEKLDPQARQLAETFQYHILQRGCGALKQLSCVFRKMDIDYSKKICLEELEQGADSFGFCLSRQELGKLFAALDKDKNGLIDFKEFMDLLTPPMRESRVKVINEAFNKLDINGDHEIKLDELQEVRLLDQKVPGSTPAGLGRGQTAPGPYPAQQKTKKMRYSRDTAGIQQGYSRDTAGKTSVRPQDDELDTGWEQLDFSARRSTLSPFGKAICKHPSSWSGVE</sequence>
<dbReference type="InterPro" id="IPR011992">
    <property type="entry name" value="EF-hand-dom_pair"/>
</dbReference>
<dbReference type="Pfam" id="PF13499">
    <property type="entry name" value="EF-hand_7"/>
    <property type="match status" value="1"/>
</dbReference>
<dbReference type="CDD" id="cd00051">
    <property type="entry name" value="EFh"/>
    <property type="match status" value="2"/>
</dbReference>
<dbReference type="InterPro" id="IPR018247">
    <property type="entry name" value="EF_Hand_1_Ca_BS"/>
</dbReference>
<dbReference type="PROSITE" id="PS00018">
    <property type="entry name" value="EF_HAND_1"/>
    <property type="match status" value="1"/>
</dbReference>
<feature type="region of interest" description="Disordered" evidence="4">
    <location>
        <begin position="133"/>
        <end position="194"/>
    </location>
</feature>
<keyword evidence="1" id="KW-0479">Metal-binding</keyword>
<reference evidence="6 7" key="1">
    <citation type="journal article" date="2021" name="Elife">
        <title>Chloroplast acquisition without the gene transfer in kleptoplastic sea slugs, Plakobranchus ocellatus.</title>
        <authorList>
            <person name="Maeda T."/>
            <person name="Takahashi S."/>
            <person name="Yoshida T."/>
            <person name="Shimamura S."/>
            <person name="Takaki Y."/>
            <person name="Nagai Y."/>
            <person name="Toyoda A."/>
            <person name="Suzuki Y."/>
            <person name="Arimoto A."/>
            <person name="Ishii H."/>
            <person name="Satoh N."/>
            <person name="Nishiyama T."/>
            <person name="Hasebe M."/>
            <person name="Maruyama T."/>
            <person name="Minagawa J."/>
            <person name="Obokata J."/>
            <person name="Shigenobu S."/>
        </authorList>
    </citation>
    <scope>NUCLEOTIDE SEQUENCE [LARGE SCALE GENOMIC DNA]</scope>
</reference>
<keyword evidence="3" id="KW-0106">Calcium</keyword>
<feature type="domain" description="EF-hand" evidence="5">
    <location>
        <begin position="61"/>
        <end position="96"/>
    </location>
</feature>
<keyword evidence="7" id="KW-1185">Reference proteome</keyword>
<dbReference type="InterPro" id="IPR051581">
    <property type="entry name" value="Ca-bind"/>
</dbReference>
<dbReference type="Proteomes" id="UP000762676">
    <property type="component" value="Unassembled WGS sequence"/>
</dbReference>